<evidence type="ECO:0000259" key="1">
    <source>
        <dbReference type="Pfam" id="PF06985"/>
    </source>
</evidence>
<dbReference type="AlphaFoldDB" id="A0AAE0M5U4"/>
<dbReference type="InterPro" id="IPR052895">
    <property type="entry name" value="HetReg/Transcr_Mod"/>
</dbReference>
<comment type="caution">
    <text evidence="2">The sequence shown here is derived from an EMBL/GenBank/DDBJ whole genome shotgun (WGS) entry which is preliminary data.</text>
</comment>
<evidence type="ECO:0000313" key="2">
    <source>
        <dbReference type="EMBL" id="KAK3319024.1"/>
    </source>
</evidence>
<protein>
    <submittedName>
        <fullName evidence="2">Heterokaryon incompatibility protein-domain-containing protein</fullName>
    </submittedName>
</protein>
<dbReference type="Pfam" id="PF06985">
    <property type="entry name" value="HET"/>
    <property type="match status" value="1"/>
</dbReference>
<reference evidence="2" key="2">
    <citation type="submission" date="2023-06" db="EMBL/GenBank/DDBJ databases">
        <authorList>
            <consortium name="Lawrence Berkeley National Laboratory"/>
            <person name="Haridas S."/>
            <person name="Hensen N."/>
            <person name="Bonometti L."/>
            <person name="Westerberg I."/>
            <person name="Brannstrom I.O."/>
            <person name="Guillou S."/>
            <person name="Cros-Aarteil S."/>
            <person name="Calhoun S."/>
            <person name="Kuo A."/>
            <person name="Mondo S."/>
            <person name="Pangilinan J."/>
            <person name="Riley R."/>
            <person name="Labutti K."/>
            <person name="Andreopoulos B."/>
            <person name="Lipzen A."/>
            <person name="Chen C."/>
            <person name="Yanf M."/>
            <person name="Daum C."/>
            <person name="Ng V."/>
            <person name="Clum A."/>
            <person name="Steindorff A."/>
            <person name="Ohm R."/>
            <person name="Martin F."/>
            <person name="Silar P."/>
            <person name="Natvig D."/>
            <person name="Lalanne C."/>
            <person name="Gautier V."/>
            <person name="Ament-Velasquez S.L."/>
            <person name="Kruys A."/>
            <person name="Hutchinson M.I."/>
            <person name="Powell A.J."/>
            <person name="Barry K."/>
            <person name="Miller A.N."/>
            <person name="Grigoriev I.V."/>
            <person name="Debuchy R."/>
            <person name="Gladieux P."/>
            <person name="Thoren M.H."/>
            <person name="Johannesson H."/>
        </authorList>
    </citation>
    <scope>NUCLEOTIDE SEQUENCE</scope>
    <source>
        <strain evidence="2">CBS 118394</strain>
    </source>
</reference>
<dbReference type="PANTHER" id="PTHR24148:SF64">
    <property type="entry name" value="HETEROKARYON INCOMPATIBILITY DOMAIN-CONTAINING PROTEIN"/>
    <property type="match status" value="1"/>
</dbReference>
<keyword evidence="3" id="KW-1185">Reference proteome</keyword>
<feature type="domain" description="Heterokaryon incompatibility" evidence="1">
    <location>
        <begin position="27"/>
        <end position="155"/>
    </location>
</feature>
<evidence type="ECO:0000313" key="3">
    <source>
        <dbReference type="Proteomes" id="UP001283341"/>
    </source>
</evidence>
<reference evidence="2" key="1">
    <citation type="journal article" date="2023" name="Mol. Phylogenet. Evol.">
        <title>Genome-scale phylogeny and comparative genomics of the fungal order Sordariales.</title>
        <authorList>
            <person name="Hensen N."/>
            <person name="Bonometti L."/>
            <person name="Westerberg I."/>
            <person name="Brannstrom I.O."/>
            <person name="Guillou S."/>
            <person name="Cros-Aarteil S."/>
            <person name="Calhoun S."/>
            <person name="Haridas S."/>
            <person name="Kuo A."/>
            <person name="Mondo S."/>
            <person name="Pangilinan J."/>
            <person name="Riley R."/>
            <person name="LaButti K."/>
            <person name="Andreopoulos B."/>
            <person name="Lipzen A."/>
            <person name="Chen C."/>
            <person name="Yan M."/>
            <person name="Daum C."/>
            <person name="Ng V."/>
            <person name="Clum A."/>
            <person name="Steindorff A."/>
            <person name="Ohm R.A."/>
            <person name="Martin F."/>
            <person name="Silar P."/>
            <person name="Natvig D.O."/>
            <person name="Lalanne C."/>
            <person name="Gautier V."/>
            <person name="Ament-Velasquez S.L."/>
            <person name="Kruys A."/>
            <person name="Hutchinson M.I."/>
            <person name="Powell A.J."/>
            <person name="Barry K."/>
            <person name="Miller A.N."/>
            <person name="Grigoriev I.V."/>
            <person name="Debuchy R."/>
            <person name="Gladieux P."/>
            <person name="Hiltunen Thoren M."/>
            <person name="Johannesson H."/>
        </authorList>
    </citation>
    <scope>NUCLEOTIDE SEQUENCE</scope>
    <source>
        <strain evidence="2">CBS 118394</strain>
    </source>
</reference>
<sequence length="602" mass="68754">MSRQAGEPLRCSLEKLKTINIPETSPYKAISYSWGEVPGTATIECDGASLETTRSVHDVLRRLRDAEKTKRVWIDGLCINQRDVAEKQKVVKRMRDIYASASEVIIWLGESSGDQGERFIGEYLRWKDSRKLGTPYDFISLLRRRWFTRKWVLQEAVLAKPNALTVACGPHTIPWDGEHGFAKFLLDLNMGLHVGKVPEGGKRIQEAIRTVRFIDENRATKRRPTERSLFHVLLRTRYTDASNMTDYVAAVLGLAHDWNIDCGLSPRYDGSPDDEQNTNSDDAIKHREFTNFATWDVTRNRSIRVLAYASGPNKQVGGGLPSWVPDWTVKDRPEPLSTYTPLFLSIWRSTRSSKRLLDFNSSEDVGKVHLSVQGNNNPLLEVEGAVIDRVGPVTTPAPKEFSRSRLRIEYPEEASAERRAVAEWFRQCLDLLMNNIRNHDDDDLQLSRQDLVRFARAISFRMHSDGSSEVFHFQHSFFLHHAVAGYLEQITGRSYCAPVPEIEKKYMISWTSDDIGQVEEPLRRWAVGRRFCRTENGRLGFVPADAKAGDKICLIRGHGSLYVLREHGDKHHVAVGECSFDDLYAMPDHEVRALRIERCFLL</sequence>
<dbReference type="PANTHER" id="PTHR24148">
    <property type="entry name" value="ANKYRIN REPEAT DOMAIN-CONTAINING PROTEIN 39 HOMOLOG-RELATED"/>
    <property type="match status" value="1"/>
</dbReference>
<dbReference type="EMBL" id="JAUEDM010000004">
    <property type="protein sequence ID" value="KAK3319024.1"/>
    <property type="molecule type" value="Genomic_DNA"/>
</dbReference>
<dbReference type="Proteomes" id="UP001283341">
    <property type="component" value="Unassembled WGS sequence"/>
</dbReference>
<organism evidence="2 3">
    <name type="scientific">Apodospora peruviana</name>
    <dbReference type="NCBI Taxonomy" id="516989"/>
    <lineage>
        <taxon>Eukaryota</taxon>
        <taxon>Fungi</taxon>
        <taxon>Dikarya</taxon>
        <taxon>Ascomycota</taxon>
        <taxon>Pezizomycotina</taxon>
        <taxon>Sordariomycetes</taxon>
        <taxon>Sordariomycetidae</taxon>
        <taxon>Sordariales</taxon>
        <taxon>Lasiosphaeriaceae</taxon>
        <taxon>Apodospora</taxon>
    </lineage>
</organism>
<accession>A0AAE0M5U4</accession>
<gene>
    <name evidence="2" type="ORF">B0H66DRAFT_640308</name>
</gene>
<proteinExistence type="predicted"/>
<name>A0AAE0M5U4_9PEZI</name>
<dbReference type="InterPro" id="IPR010730">
    <property type="entry name" value="HET"/>
</dbReference>